<evidence type="ECO:0000313" key="9">
    <source>
        <dbReference type="EMBL" id="AXI03629.1"/>
    </source>
</evidence>
<evidence type="ECO:0000256" key="2">
    <source>
        <dbReference type="ARBA" id="ARBA00023002"/>
    </source>
</evidence>
<dbReference type="InterPro" id="IPR016161">
    <property type="entry name" value="Ald_DH/histidinol_DH"/>
</dbReference>
<dbReference type="PIRSF" id="PIRSF036492">
    <property type="entry name" value="ALDH"/>
    <property type="match status" value="1"/>
</dbReference>
<keyword evidence="3" id="KW-0520">NAD</keyword>
<dbReference type="Proteomes" id="UP000253940">
    <property type="component" value="Chromosome"/>
</dbReference>
<protein>
    <recommendedName>
        <fullName evidence="4">Aldehyde dehydrogenase</fullName>
    </recommendedName>
</protein>
<dbReference type="InterPro" id="IPR016163">
    <property type="entry name" value="Ald_DH_C"/>
</dbReference>
<dbReference type="AlphaFoldDB" id="A0A345P8M0"/>
<organism evidence="9 10">
    <name type="scientific">Aquirhabdus parva</name>
    <dbReference type="NCBI Taxonomy" id="2283318"/>
    <lineage>
        <taxon>Bacteria</taxon>
        <taxon>Pseudomonadati</taxon>
        <taxon>Pseudomonadota</taxon>
        <taxon>Gammaproteobacteria</taxon>
        <taxon>Moraxellales</taxon>
        <taxon>Moraxellaceae</taxon>
        <taxon>Aquirhabdus</taxon>
    </lineage>
</organism>
<dbReference type="InterPro" id="IPR012394">
    <property type="entry name" value="Aldehyde_DH_NAD(P)"/>
</dbReference>
<proteinExistence type="inferred from homology"/>
<keyword evidence="10" id="KW-1185">Reference proteome</keyword>
<dbReference type="RefSeq" id="WP_114899737.1">
    <property type="nucleotide sequence ID" value="NZ_CP031222.1"/>
</dbReference>
<dbReference type="OrthoDB" id="9812625at2"/>
<dbReference type="GO" id="GO:0005737">
    <property type="term" value="C:cytoplasm"/>
    <property type="evidence" value="ECO:0007669"/>
    <property type="project" value="TreeGrafter"/>
</dbReference>
<accession>A0A345P8M0</accession>
<evidence type="ECO:0000256" key="4">
    <source>
        <dbReference type="PIRNR" id="PIRNR036492"/>
    </source>
</evidence>
<evidence type="ECO:0000256" key="6">
    <source>
        <dbReference type="PROSITE-ProRule" id="PRU10007"/>
    </source>
</evidence>
<dbReference type="Pfam" id="PF00171">
    <property type="entry name" value="Aldedh"/>
    <property type="match status" value="1"/>
</dbReference>
<dbReference type="PANTHER" id="PTHR43570">
    <property type="entry name" value="ALDEHYDE DEHYDROGENASE"/>
    <property type="match status" value="1"/>
</dbReference>
<feature type="active site" evidence="5 6">
    <location>
        <position position="228"/>
    </location>
</feature>
<dbReference type="PANTHER" id="PTHR43570:SF20">
    <property type="entry name" value="ALDEHYDE DEHYDROGENASE ALDX-RELATED"/>
    <property type="match status" value="1"/>
</dbReference>
<name>A0A345P8M0_9GAMM</name>
<evidence type="ECO:0000256" key="5">
    <source>
        <dbReference type="PIRSR" id="PIRSR036492-1"/>
    </source>
</evidence>
<dbReference type="Gene3D" id="3.40.309.10">
    <property type="entry name" value="Aldehyde Dehydrogenase, Chain A, domain 2"/>
    <property type="match status" value="1"/>
</dbReference>
<feature type="domain" description="Aldehyde dehydrogenase" evidence="8">
    <location>
        <begin position="20"/>
        <end position="453"/>
    </location>
</feature>
<dbReference type="Gene3D" id="3.40.605.10">
    <property type="entry name" value="Aldehyde Dehydrogenase, Chain A, domain 1"/>
    <property type="match status" value="1"/>
</dbReference>
<dbReference type="InterPro" id="IPR016162">
    <property type="entry name" value="Ald_DH_N"/>
</dbReference>
<dbReference type="PROSITE" id="PS00070">
    <property type="entry name" value="ALDEHYDE_DEHYDR_CYS"/>
    <property type="match status" value="1"/>
</dbReference>
<dbReference type="InterPro" id="IPR015590">
    <property type="entry name" value="Aldehyde_DH_dom"/>
</dbReference>
<dbReference type="PROSITE" id="PS00687">
    <property type="entry name" value="ALDEHYDE_DEHYDR_GLU"/>
    <property type="match status" value="1"/>
</dbReference>
<dbReference type="InterPro" id="IPR029510">
    <property type="entry name" value="Ald_DH_CS_GLU"/>
</dbReference>
<feature type="active site" evidence="5">
    <location>
        <position position="262"/>
    </location>
</feature>
<dbReference type="SUPFAM" id="SSF53720">
    <property type="entry name" value="ALDH-like"/>
    <property type="match status" value="1"/>
</dbReference>
<dbReference type="CDD" id="cd07133">
    <property type="entry name" value="ALDH_CALDH_CalB"/>
    <property type="match status" value="1"/>
</dbReference>
<dbReference type="GO" id="GO:0006081">
    <property type="term" value="P:aldehyde metabolic process"/>
    <property type="evidence" value="ECO:0007669"/>
    <property type="project" value="InterPro"/>
</dbReference>
<evidence type="ECO:0000256" key="7">
    <source>
        <dbReference type="RuleBase" id="RU003345"/>
    </source>
</evidence>
<reference evidence="9 10" key="1">
    <citation type="submission" date="2018-07" db="EMBL/GenBank/DDBJ databases">
        <title>Genome sequencing of Moraxellaceae gen. HYN0046.</title>
        <authorList>
            <person name="Kim M."/>
            <person name="Yi H."/>
        </authorList>
    </citation>
    <scope>NUCLEOTIDE SEQUENCE [LARGE SCALE GENOMIC DNA]</scope>
    <source>
        <strain evidence="9 10">HYN0046</strain>
    </source>
</reference>
<dbReference type="KEGG" id="mbah:HYN46_12790"/>
<evidence type="ECO:0000256" key="1">
    <source>
        <dbReference type="ARBA" id="ARBA00009986"/>
    </source>
</evidence>
<evidence type="ECO:0000259" key="8">
    <source>
        <dbReference type="Pfam" id="PF00171"/>
    </source>
</evidence>
<evidence type="ECO:0000313" key="10">
    <source>
        <dbReference type="Proteomes" id="UP000253940"/>
    </source>
</evidence>
<evidence type="ECO:0000256" key="3">
    <source>
        <dbReference type="ARBA" id="ARBA00023027"/>
    </source>
</evidence>
<dbReference type="InterPro" id="IPR016160">
    <property type="entry name" value="Ald_DH_CS_CYS"/>
</dbReference>
<dbReference type="EMBL" id="CP031222">
    <property type="protein sequence ID" value="AXI03629.1"/>
    <property type="molecule type" value="Genomic_DNA"/>
</dbReference>
<sequence length="483" mass="53469">MNTSANLTHIDSAVPSEVQRIHDLLSAQKAAYRANPMPSAAERIERLSRLRRVLVTHQDAIAQAISDDFGNRSIDETKISELMTCLEYIDYASKRVARWMQPSKRHIGLIHQPAKGWVSYQPLGVVGIMSPWNYPLFLTISPLICALAAGNHAMLKMSSSSARLGALLEKIFAEVFPLELLAVVNGGGIISDTFCRLPVDLLVFTGSSAIGKTVMAAAAENLTPVVLELGGKSPVLVHDSVPMKDVAERVAFGKAWNAGQTCVAPDYILLPRGKTHEFVTEMRTLISKHYPTLLENPDYTSIINDKQYHRLQGYLSDARKQGATFFEINPANEDLSGTRKIAPTLLTNVTAEMDVCQNEIFGPILPIIEYDTIEEALNYINDRPHPLALYYFDYDAKRAQYIADHTHSGQFGINAVLTHPVHSDLPFGGVGNAGMGKYHAQEGFLTMSHTRAVLQNPKFYSLKMIMPPFGKRAHQILGKVFFH</sequence>
<comment type="similarity">
    <text evidence="1 4 7">Belongs to the aldehyde dehydrogenase family.</text>
</comment>
<gene>
    <name evidence="9" type="ORF">HYN46_12790</name>
</gene>
<keyword evidence="2 4" id="KW-0560">Oxidoreductase</keyword>
<dbReference type="GO" id="GO:0004029">
    <property type="term" value="F:aldehyde dehydrogenase (NAD+) activity"/>
    <property type="evidence" value="ECO:0007669"/>
    <property type="project" value="TreeGrafter"/>
</dbReference>